<organism evidence="3 4">
    <name type="scientific">Fragilariopsis cylindrus CCMP1102</name>
    <dbReference type="NCBI Taxonomy" id="635003"/>
    <lineage>
        <taxon>Eukaryota</taxon>
        <taxon>Sar</taxon>
        <taxon>Stramenopiles</taxon>
        <taxon>Ochrophyta</taxon>
        <taxon>Bacillariophyta</taxon>
        <taxon>Bacillariophyceae</taxon>
        <taxon>Bacillariophycidae</taxon>
        <taxon>Bacillariales</taxon>
        <taxon>Bacillariaceae</taxon>
        <taxon>Fragilariopsis</taxon>
    </lineage>
</organism>
<feature type="region of interest" description="Disordered" evidence="1">
    <location>
        <begin position="44"/>
        <end position="104"/>
    </location>
</feature>
<dbReference type="Proteomes" id="UP000095751">
    <property type="component" value="Unassembled WGS sequence"/>
</dbReference>
<dbReference type="GO" id="GO:0005198">
    <property type="term" value="F:structural molecule activity"/>
    <property type="evidence" value="ECO:0007669"/>
    <property type="project" value="InterPro"/>
</dbReference>
<feature type="compositionally biased region" description="Low complexity" evidence="1">
    <location>
        <begin position="449"/>
        <end position="482"/>
    </location>
</feature>
<dbReference type="EMBL" id="KV784360">
    <property type="protein sequence ID" value="OEU14510.1"/>
    <property type="molecule type" value="Genomic_DNA"/>
</dbReference>
<protein>
    <recommendedName>
        <fullName evidence="2">Coatomer gamma subunit appendage Ig-like subdomain domain-containing protein</fullName>
    </recommendedName>
</protein>
<keyword evidence="4" id="KW-1185">Reference proteome</keyword>
<dbReference type="GO" id="GO:0034058">
    <property type="term" value="P:endosomal vesicle fusion"/>
    <property type="evidence" value="ECO:0007669"/>
    <property type="project" value="TreeGrafter"/>
</dbReference>
<feature type="compositionally biased region" description="Low complexity" evidence="1">
    <location>
        <begin position="232"/>
        <end position="247"/>
    </location>
</feature>
<evidence type="ECO:0000256" key="1">
    <source>
        <dbReference type="SAM" id="MobiDB-lite"/>
    </source>
</evidence>
<feature type="domain" description="Coatomer gamma subunit appendage Ig-like subdomain" evidence="2">
    <location>
        <begin position="1386"/>
        <end position="1523"/>
    </location>
</feature>
<sequence>MSLEAVWDLRIRIGAGGAVVASSSTSDQETTALLPYSPRSACVFAAPPPPPSSTAATDPASSNKNNNNNNTNPFDDVAATTSTTSTPNNNSAVGSSIPPTPRAVVFGSEQGSLHYRTYPSPLFTDIGETDGSGSGSGSSSFGNISGSPNNRNNNNNNKSNNKSNNNNNNVNLPRPALGVTPSGRPPVNMPRAYFPVDLPPKSLPGPVMDVIPAAINNRGGSSSSGRDKGRRPPSSSSSSSQQQSQAQSPIFLVLVDDHKGSNKQGGAYAAILVTLQNGAFTKLNTTNPTTTTTTTNSNNNNNNIQSLSCHPRFKLPLRISCATYHEKCGGFVVCGGKRIITVPISQYIMTMDGTGENNNSKKGNSSSNALSRMVGGGGNKQRQQQQQQRRQQIPQNTTTIIDFSSTSLPPPGARGGQDSLIVTSNGHVAVVTVGNSIYAVPGMEVDIASSSSSGTNNNDTNNNNSAISTSSANANGTSTSSAGMTSFTSDAPAYIKVYSFGQSSQIHPVILVDVNDKSIDNEEWSTLLVCNGRECAVVDLHYDSRHHSASVSPPRNGAVNTLSPILAASSSWPFILLLTSDGLISVRSTSCLAIPLKTIEVGTRPNDFFTLRSFRGGNNNNSDMRRQRQIQQQQQQQQYALDPYNSNNNNNNRSNVHNFDDDYDEGLPWMLCMSYSGQAKVLRCKADTAQDLADRLMRISIDAFGGNGFPRNQLAEALNASFTATSYAGPEPTSHSRNLLRQYLEAVLGLAEFESGASSRWPTTIGTTSGASTNKASLSNPFSGNNTGRYSPISGTFRNAFDDDATNNNNNNNKFMVDSSPIVTEDTPNALLTGTALLCLVCTQLSPSPKGSLANRAARACSLKMGVIVIDSMNNSGMSNASIAVNEIVAERMLKEASNRSMSLLNNTSSSTAGMVASSGKRNTGYAQASMHMEFVEAATWLLRSCGRHERAIDVLYERLQQHRAPESAKQPVGFWSQIKYESYTAAHLSELWSTQKEIACQLVLDSPATVRLLEHNPELGLSVFTVNHPQNSSQWRQTADHDDPLAANPKYAPRVVQLLKSIKPVIAYPSSQNDSSDRDEIVEDVETTGLLPLESGRALAVTYLESAIGISTNRPEEDEFDLLDKSFEYSEERLSDFHDEVCFLLLEGVISERGDQDSSTNNPQGDNTSRSGGEDGDTTVLGRIYRQKLRRFLRWPLAKIRSEQLLDSLPRSFLQEQALVLGRLGRHEEALKILYCNCKSMNLALEYCDMLHKRRVIQIEKERARLAADSMLDDRANDELDEKFQKENAYLPLVRVALESDPDKKRGIASAIQILAMRRGDIDQSAALKLLPNNLPVSAVARPFLIPALVDSESQARRLKVVSSLLRAKHTALKHQLTEAQLKAQANLYVVQQFKSMNLGEPLHSNKPFKARPSSSASSTFPDVIIVKHFFPRHVVIQAKVSNNSFAVDDRALGNVSFVVAESSEDAIQPSMQIPIKILPYKTTGSAWCVLVASPNRMEGTAILTCELRYTVLGVDTASGTPLNFGQGATTGRTFVEELQDVEVFASHFS</sequence>
<proteinExistence type="predicted"/>
<dbReference type="GO" id="GO:0006914">
    <property type="term" value="P:autophagy"/>
    <property type="evidence" value="ECO:0007669"/>
    <property type="project" value="TreeGrafter"/>
</dbReference>
<dbReference type="OrthoDB" id="5325112at2759"/>
<dbReference type="SUPFAM" id="SSF49348">
    <property type="entry name" value="Clathrin adaptor appendage domain"/>
    <property type="match status" value="1"/>
</dbReference>
<feature type="compositionally biased region" description="Polar residues" evidence="1">
    <location>
        <begin position="1158"/>
        <end position="1172"/>
    </location>
</feature>
<feature type="region of interest" description="Disordered" evidence="1">
    <location>
        <begin position="124"/>
        <end position="184"/>
    </location>
</feature>
<dbReference type="Pfam" id="PF08752">
    <property type="entry name" value="COP-gamma_platf"/>
    <property type="match status" value="1"/>
</dbReference>
<dbReference type="InterPro" id="IPR013041">
    <property type="entry name" value="Clathrin_app_Ig-like_sf"/>
</dbReference>
<dbReference type="GO" id="GO:0030126">
    <property type="term" value="C:COPI vesicle coat"/>
    <property type="evidence" value="ECO:0007669"/>
    <property type="project" value="InterPro"/>
</dbReference>
<dbReference type="PANTHER" id="PTHR12894">
    <property type="entry name" value="CNH DOMAIN CONTAINING"/>
    <property type="match status" value="1"/>
</dbReference>
<dbReference type="InParanoid" id="A0A1E7F8K6"/>
<dbReference type="KEGG" id="fcy:FRACYDRAFT_241057"/>
<dbReference type="GO" id="GO:0006886">
    <property type="term" value="P:intracellular protein transport"/>
    <property type="evidence" value="ECO:0007669"/>
    <property type="project" value="InterPro"/>
</dbReference>
<feature type="compositionally biased region" description="Low complexity" evidence="1">
    <location>
        <begin position="357"/>
        <end position="368"/>
    </location>
</feature>
<feature type="compositionally biased region" description="Low complexity" evidence="1">
    <location>
        <begin position="137"/>
        <end position="171"/>
    </location>
</feature>
<feature type="region of interest" description="Disordered" evidence="1">
    <location>
        <begin position="401"/>
        <end position="420"/>
    </location>
</feature>
<feature type="region of interest" description="Disordered" evidence="1">
    <location>
        <begin position="207"/>
        <end position="247"/>
    </location>
</feature>
<accession>A0A1E7F8K6</accession>
<dbReference type="InterPro" id="IPR037067">
    <property type="entry name" value="Coatomer_gsu_app_sf"/>
</dbReference>
<feature type="region of interest" description="Disordered" evidence="1">
    <location>
        <begin position="353"/>
        <end position="394"/>
    </location>
</feature>
<evidence type="ECO:0000313" key="4">
    <source>
        <dbReference type="Proteomes" id="UP000095751"/>
    </source>
</evidence>
<feature type="region of interest" description="Disordered" evidence="1">
    <location>
        <begin position="1154"/>
        <end position="1179"/>
    </location>
</feature>
<feature type="compositionally biased region" description="Low complexity" evidence="1">
    <location>
        <begin position="53"/>
        <end position="92"/>
    </location>
</feature>
<feature type="region of interest" description="Disordered" evidence="1">
    <location>
        <begin position="449"/>
        <end position="483"/>
    </location>
</feature>
<dbReference type="InterPro" id="IPR013040">
    <property type="entry name" value="Coatomer_gsu_app_Ig-like_dom"/>
</dbReference>
<dbReference type="PANTHER" id="PTHR12894:SF27">
    <property type="entry name" value="TRANSFORMING GROWTH FACTOR-BETA RECEPTOR-ASSOCIATED PROTEIN 1"/>
    <property type="match status" value="1"/>
</dbReference>
<dbReference type="Gene3D" id="2.60.40.1480">
    <property type="entry name" value="Coatomer, gamma subunit, appendage domain"/>
    <property type="match status" value="1"/>
</dbReference>
<evidence type="ECO:0000259" key="2">
    <source>
        <dbReference type="Pfam" id="PF08752"/>
    </source>
</evidence>
<name>A0A1E7F8K6_9STRA</name>
<dbReference type="InterPro" id="IPR032914">
    <property type="entry name" value="Vam6/VPS39/TRAP1"/>
</dbReference>
<evidence type="ECO:0000313" key="3">
    <source>
        <dbReference type="EMBL" id="OEU14510.1"/>
    </source>
</evidence>
<feature type="region of interest" description="Disordered" evidence="1">
    <location>
        <begin position="761"/>
        <end position="783"/>
    </location>
</feature>
<reference evidence="3 4" key="1">
    <citation type="submission" date="2016-09" db="EMBL/GenBank/DDBJ databases">
        <title>Extensive genetic diversity and differential bi-allelic expression allows diatom success in the polar Southern Ocean.</title>
        <authorList>
            <consortium name="DOE Joint Genome Institute"/>
            <person name="Mock T."/>
            <person name="Otillar R.P."/>
            <person name="Strauss J."/>
            <person name="Dupont C."/>
            <person name="Frickenhaus S."/>
            <person name="Maumus F."/>
            <person name="Mcmullan M."/>
            <person name="Sanges R."/>
            <person name="Schmutz J."/>
            <person name="Toseland A."/>
            <person name="Valas R."/>
            <person name="Veluchamy A."/>
            <person name="Ward B.J."/>
            <person name="Allen A."/>
            <person name="Barry K."/>
            <person name="Falciatore A."/>
            <person name="Ferrante M."/>
            <person name="Fortunato A.E."/>
            <person name="Gloeckner G."/>
            <person name="Gruber A."/>
            <person name="Hipkin R."/>
            <person name="Janech M."/>
            <person name="Kroth P."/>
            <person name="Leese F."/>
            <person name="Lindquist E."/>
            <person name="Lyon B.R."/>
            <person name="Martin J."/>
            <person name="Mayer C."/>
            <person name="Parker M."/>
            <person name="Quesneville H."/>
            <person name="Raymond J."/>
            <person name="Uhlig C."/>
            <person name="Valentin K.U."/>
            <person name="Worden A.Z."/>
            <person name="Armbrust E.V."/>
            <person name="Bowler C."/>
            <person name="Green B."/>
            <person name="Moulton V."/>
            <person name="Van Oosterhout C."/>
            <person name="Grigoriev I."/>
        </authorList>
    </citation>
    <scope>NUCLEOTIDE SEQUENCE [LARGE SCALE GENOMIC DNA]</scope>
    <source>
        <strain evidence="3 4">CCMP1102</strain>
    </source>
</reference>
<gene>
    <name evidence="3" type="ORF">FRACYDRAFT_241057</name>
</gene>
<feature type="compositionally biased region" description="Low complexity" evidence="1">
    <location>
        <begin position="381"/>
        <end position="392"/>
    </location>
</feature>